<dbReference type="OrthoDB" id="9815002at2"/>
<evidence type="ECO:0000256" key="2">
    <source>
        <dbReference type="ARBA" id="ARBA00007734"/>
    </source>
</evidence>
<evidence type="ECO:0000256" key="4">
    <source>
        <dbReference type="ARBA" id="ARBA00023237"/>
    </source>
</evidence>
<feature type="chain" id="PRO_5015520025" evidence="5">
    <location>
        <begin position="22"/>
        <end position="498"/>
    </location>
</feature>
<dbReference type="Gene3D" id="3.40.190.10">
    <property type="entry name" value="Periplasmic binding protein-like II"/>
    <property type="match status" value="2"/>
</dbReference>
<dbReference type="PANTHER" id="PTHR35936">
    <property type="entry name" value="MEMBRANE-BOUND LYTIC MUREIN TRANSGLYCOSYLASE F"/>
    <property type="match status" value="1"/>
</dbReference>
<keyword evidence="4" id="KW-0472">Membrane</keyword>
<comment type="subcellular location">
    <subcellularLocation>
        <location evidence="1">Cell outer membrane</location>
        <topology evidence="1">Peripheral membrane protein</topology>
    </subcellularLocation>
</comment>
<dbReference type="SUPFAM" id="SSF53850">
    <property type="entry name" value="Periplasmic binding protein-like II"/>
    <property type="match status" value="1"/>
</dbReference>
<proteinExistence type="inferred from homology"/>
<evidence type="ECO:0000259" key="6">
    <source>
        <dbReference type="SMART" id="SM00062"/>
    </source>
</evidence>
<dbReference type="InterPro" id="IPR008258">
    <property type="entry name" value="Transglycosylase_SLT_dom_1"/>
</dbReference>
<organism evidence="7 8">
    <name type="scientific">Candidatus Sulfobium mesophilum</name>
    <dbReference type="NCBI Taxonomy" id="2016548"/>
    <lineage>
        <taxon>Bacteria</taxon>
        <taxon>Pseudomonadati</taxon>
        <taxon>Nitrospirota</taxon>
        <taxon>Nitrospiria</taxon>
        <taxon>Nitrospirales</taxon>
        <taxon>Nitrospiraceae</taxon>
        <taxon>Candidatus Sulfobium</taxon>
    </lineage>
</organism>
<comment type="similarity">
    <text evidence="2">Belongs to the transglycosylase Slt family.</text>
</comment>
<feature type="signal peptide" evidence="5">
    <location>
        <begin position="1"/>
        <end position="21"/>
    </location>
</feature>
<gene>
    <name evidence="7" type="ORF">NBG4_360012</name>
</gene>
<dbReference type="GO" id="GO:0008933">
    <property type="term" value="F:peptidoglycan lytic transglycosylase activity"/>
    <property type="evidence" value="ECO:0007669"/>
    <property type="project" value="InterPro"/>
</dbReference>
<keyword evidence="3 5" id="KW-0732">Signal</keyword>
<evidence type="ECO:0000313" key="7">
    <source>
        <dbReference type="EMBL" id="SPQ00873.1"/>
    </source>
</evidence>
<dbReference type="CDD" id="cd01009">
    <property type="entry name" value="PBP2_YfhD_N"/>
    <property type="match status" value="1"/>
</dbReference>
<dbReference type="GO" id="GO:0000270">
    <property type="term" value="P:peptidoglycan metabolic process"/>
    <property type="evidence" value="ECO:0007669"/>
    <property type="project" value="InterPro"/>
</dbReference>
<reference evidence="8" key="1">
    <citation type="submission" date="2018-03" db="EMBL/GenBank/DDBJ databases">
        <authorList>
            <person name="Zecchin S."/>
        </authorList>
    </citation>
    <scope>NUCLEOTIDE SEQUENCE [LARGE SCALE GENOMIC DNA]</scope>
</reference>
<dbReference type="PROSITE" id="PS00922">
    <property type="entry name" value="TRANSGLYCOSYLASE"/>
    <property type="match status" value="1"/>
</dbReference>
<evidence type="ECO:0000256" key="1">
    <source>
        <dbReference type="ARBA" id="ARBA00004339"/>
    </source>
</evidence>
<dbReference type="AlphaFoldDB" id="A0A2U3QHI5"/>
<sequence>MTKGPAKIITGLFLLSMVMTAGCSSKQEGGSLPEGEKTIDSALLGRLDRQWTGDLDEIFKGSGVIRVLVSYSKTNFTIVNGRPQGLEYELFHEWEHSLERNVGKRGVKPMVIFITVPSDQLIPFLLEGRGDIAASLAITAEQEKLVDFTEPYIVNVNEIIVTGKAVSGLRTLDDLSGRTVHVVSGSSYAEHLRGLNKRFKKEGRRAVRIIQVDRTLEAEDILEMVHSGIFKITVVDYHIADLWSCVLPDIKVRKDIVLNYGGNLGWAVRRNNPKLLASLNGFINTKARQGTVLGNMLFARYYGDPKWIQNPITKSGERKLIKLQSHFMRYAKMYDFDWLKIAAMAYQESQLNPASRSRKGAVGIMQVIPETAAKLGLRNVSTVDDNIHAGVKYLHYLRETYFNDPGISPADKVDFALAAYDAGPAKITALRQKAAELGIDPNRWFFNVERIALKVMGRETVQYVANIDKYFIAYKSVERVLEEKRTRREQEKKALDAV</sequence>
<dbReference type="Pfam" id="PF01464">
    <property type="entry name" value="SLT"/>
    <property type="match status" value="1"/>
</dbReference>
<dbReference type="SMART" id="SM00062">
    <property type="entry name" value="PBPb"/>
    <property type="match status" value="1"/>
</dbReference>
<dbReference type="PANTHER" id="PTHR35936:SF19">
    <property type="entry name" value="AMINO-ACID-BINDING PROTEIN YXEM-RELATED"/>
    <property type="match status" value="1"/>
</dbReference>
<dbReference type="Pfam" id="PF00497">
    <property type="entry name" value="SBP_bac_3"/>
    <property type="match status" value="1"/>
</dbReference>
<keyword evidence="8" id="KW-1185">Reference proteome</keyword>
<dbReference type="InterPro" id="IPR000189">
    <property type="entry name" value="Transglyc_AS"/>
</dbReference>
<dbReference type="Proteomes" id="UP000245125">
    <property type="component" value="Unassembled WGS sequence"/>
</dbReference>
<dbReference type="EMBL" id="OUUY01000082">
    <property type="protein sequence ID" value="SPQ00873.1"/>
    <property type="molecule type" value="Genomic_DNA"/>
</dbReference>
<name>A0A2U3QHI5_9BACT</name>
<dbReference type="CDD" id="cd13403">
    <property type="entry name" value="MLTF-like"/>
    <property type="match status" value="1"/>
</dbReference>
<evidence type="ECO:0000313" key="8">
    <source>
        <dbReference type="Proteomes" id="UP000245125"/>
    </source>
</evidence>
<dbReference type="SUPFAM" id="SSF53955">
    <property type="entry name" value="Lysozyme-like"/>
    <property type="match status" value="1"/>
</dbReference>
<dbReference type="PROSITE" id="PS51257">
    <property type="entry name" value="PROKAR_LIPOPROTEIN"/>
    <property type="match status" value="1"/>
</dbReference>
<dbReference type="GO" id="GO:0009279">
    <property type="term" value="C:cell outer membrane"/>
    <property type="evidence" value="ECO:0007669"/>
    <property type="project" value="UniProtKB-SubCell"/>
</dbReference>
<evidence type="ECO:0000256" key="5">
    <source>
        <dbReference type="SAM" id="SignalP"/>
    </source>
</evidence>
<keyword evidence="4" id="KW-0998">Cell outer membrane</keyword>
<protein>
    <submittedName>
        <fullName evidence="7">ABC-type transporter, periplasmic subunit family 3</fullName>
    </submittedName>
</protein>
<feature type="domain" description="Solute-binding protein family 3/N-terminal" evidence="6">
    <location>
        <begin position="64"/>
        <end position="305"/>
    </location>
</feature>
<evidence type="ECO:0000256" key="3">
    <source>
        <dbReference type="ARBA" id="ARBA00022729"/>
    </source>
</evidence>
<dbReference type="Gene3D" id="1.10.530.10">
    <property type="match status" value="1"/>
</dbReference>
<dbReference type="InterPro" id="IPR023346">
    <property type="entry name" value="Lysozyme-like_dom_sf"/>
</dbReference>
<accession>A0A2U3QHI5</accession>
<dbReference type="InterPro" id="IPR001638">
    <property type="entry name" value="Solute-binding_3/MltF_N"/>
</dbReference>